<dbReference type="Gene3D" id="1.10.60.10">
    <property type="entry name" value="Iron dependent repressor, metal binding and dimerisation domain"/>
    <property type="match status" value="1"/>
</dbReference>
<dbReference type="PROSITE" id="PS50944">
    <property type="entry name" value="HTH_DTXR"/>
    <property type="match status" value="1"/>
</dbReference>
<evidence type="ECO:0000256" key="2">
    <source>
        <dbReference type="ARBA" id="ARBA00023015"/>
    </source>
</evidence>
<dbReference type="Proteomes" id="UP000244093">
    <property type="component" value="Unassembled WGS sequence"/>
</dbReference>
<dbReference type="PANTHER" id="PTHR33238">
    <property type="entry name" value="IRON (METAL) DEPENDENT REPRESSOR, DTXR FAMILY"/>
    <property type="match status" value="1"/>
</dbReference>
<evidence type="ECO:0000259" key="5">
    <source>
        <dbReference type="PROSITE" id="PS50944"/>
    </source>
</evidence>
<evidence type="ECO:0000256" key="1">
    <source>
        <dbReference type="ARBA" id="ARBA00007871"/>
    </source>
</evidence>
<dbReference type="FunFam" id="1.10.10.10:FF:000189">
    <property type="entry name" value="HTH-type transcriptional regulator MntR"/>
    <property type="match status" value="1"/>
</dbReference>
<feature type="domain" description="HTH dtxR-type" evidence="5">
    <location>
        <begin position="7"/>
        <end position="68"/>
    </location>
</feature>
<dbReference type="InterPro" id="IPR022687">
    <property type="entry name" value="HTH_DTXR"/>
</dbReference>
<dbReference type="GO" id="GO:0003677">
    <property type="term" value="F:DNA binding"/>
    <property type="evidence" value="ECO:0007669"/>
    <property type="project" value="UniProtKB-KW"/>
</dbReference>
<gene>
    <name evidence="6" type="ORF">B7O98_08165</name>
</gene>
<dbReference type="GO" id="GO:0046914">
    <property type="term" value="F:transition metal ion binding"/>
    <property type="evidence" value="ECO:0007669"/>
    <property type="project" value="InterPro"/>
</dbReference>
<proteinExistence type="inferred from homology"/>
<dbReference type="InterPro" id="IPR001367">
    <property type="entry name" value="Fe_dep_repressor"/>
</dbReference>
<dbReference type="InterPro" id="IPR050536">
    <property type="entry name" value="DtxR_MntR_Metal-Reg"/>
</dbReference>
<protein>
    <recommendedName>
        <fullName evidence="5">HTH dtxR-type domain-containing protein</fullName>
    </recommendedName>
</protein>
<dbReference type="Gene3D" id="1.10.10.10">
    <property type="entry name" value="Winged helix-like DNA-binding domain superfamily/Winged helix DNA-binding domain"/>
    <property type="match status" value="1"/>
</dbReference>
<evidence type="ECO:0000256" key="3">
    <source>
        <dbReference type="ARBA" id="ARBA00023125"/>
    </source>
</evidence>
<comment type="similarity">
    <text evidence="1">Belongs to the DtxR/MntR family.</text>
</comment>
<dbReference type="InterPro" id="IPR036421">
    <property type="entry name" value="Fe_dep_repressor_sf"/>
</dbReference>
<dbReference type="EMBL" id="NBVN01000005">
    <property type="protein sequence ID" value="PUA31951.1"/>
    <property type="molecule type" value="Genomic_DNA"/>
</dbReference>
<reference evidence="6 7" key="1">
    <citation type="journal article" date="2018" name="Syst. Appl. Microbiol.">
        <title>A new symbiotic nanoarchaeote (Candidatus Nanoclepta minutus) and its host (Zestosphaera tikiterensis gen. nov., sp. nov.) from a New Zealand hot spring.</title>
        <authorList>
            <person name="St John E."/>
            <person name="Liu Y."/>
            <person name="Podar M."/>
            <person name="Stott M.B."/>
            <person name="Meneghin J."/>
            <person name="Chen Z."/>
            <person name="Lagutin K."/>
            <person name="Mitchell K."/>
            <person name="Reysenbach A.L."/>
        </authorList>
    </citation>
    <scope>NUCLEOTIDE SEQUENCE [LARGE SCALE GENOMIC DNA]</scope>
    <source>
        <strain evidence="6">NZ3</strain>
    </source>
</reference>
<dbReference type="PANTHER" id="PTHR33238:SF7">
    <property type="entry name" value="IRON-DEPENDENT TRANSCRIPTIONAL REGULATOR"/>
    <property type="match status" value="1"/>
</dbReference>
<dbReference type="Pfam" id="PF02742">
    <property type="entry name" value="Fe_dep_repr_C"/>
    <property type="match status" value="1"/>
</dbReference>
<evidence type="ECO:0000313" key="7">
    <source>
        <dbReference type="Proteomes" id="UP000244093"/>
    </source>
</evidence>
<dbReference type="GO" id="GO:0046983">
    <property type="term" value="F:protein dimerization activity"/>
    <property type="evidence" value="ECO:0007669"/>
    <property type="project" value="InterPro"/>
</dbReference>
<dbReference type="GO" id="GO:0003700">
    <property type="term" value="F:DNA-binding transcription factor activity"/>
    <property type="evidence" value="ECO:0007669"/>
    <property type="project" value="InterPro"/>
</dbReference>
<dbReference type="InterPro" id="IPR036388">
    <property type="entry name" value="WH-like_DNA-bd_sf"/>
</dbReference>
<name>A0A2R7Y328_9CREN</name>
<evidence type="ECO:0000313" key="6">
    <source>
        <dbReference type="EMBL" id="PUA31951.1"/>
    </source>
</evidence>
<dbReference type="SUPFAM" id="SSF47979">
    <property type="entry name" value="Iron-dependent repressor protein, dimerization domain"/>
    <property type="match status" value="1"/>
</dbReference>
<accession>A0A2R7Y328</accession>
<dbReference type="InterPro" id="IPR036390">
    <property type="entry name" value="WH_DNA-bd_sf"/>
</dbReference>
<dbReference type="SMART" id="SM00529">
    <property type="entry name" value="HTH_DTXR"/>
    <property type="match status" value="1"/>
</dbReference>
<dbReference type="AlphaFoldDB" id="A0A2R7Y328"/>
<evidence type="ECO:0000256" key="4">
    <source>
        <dbReference type="ARBA" id="ARBA00023163"/>
    </source>
</evidence>
<dbReference type="SUPFAM" id="SSF46785">
    <property type="entry name" value="Winged helix' DNA-binding domain"/>
    <property type="match status" value="1"/>
</dbReference>
<comment type="caution">
    <text evidence="6">The sequence shown here is derived from an EMBL/GenBank/DDBJ whole genome shotgun (WGS) entry which is preliminary data.</text>
</comment>
<keyword evidence="4" id="KW-0804">Transcription</keyword>
<sequence>MGSLGGVTERMEDYLRIIYEIERHKGYVRVKDISLKLGVKPSSVVEMLEKLNKEGLVEYEKYKGIRLTQKGREVAELVEKRFSYIKGFLEILLVPEEVALKDAHVLEHSLHPETIKQIIMFVEFINFYRDRQHSIVSWLKKFEKFCMRRKEHTSSLGR</sequence>
<organism evidence="6 7">
    <name type="scientific">Zestosphaera tikiterensis</name>
    <dbReference type="NCBI Taxonomy" id="1973259"/>
    <lineage>
        <taxon>Archaea</taxon>
        <taxon>Thermoproteota</taxon>
        <taxon>Thermoprotei</taxon>
        <taxon>Desulfurococcales</taxon>
        <taxon>Desulfurococcaceae</taxon>
        <taxon>Zestosphaera</taxon>
    </lineage>
</organism>
<dbReference type="InterPro" id="IPR022689">
    <property type="entry name" value="Iron_dep_repressor"/>
</dbReference>
<keyword evidence="3" id="KW-0238">DNA-binding</keyword>
<keyword evidence="2" id="KW-0805">Transcription regulation</keyword>
<dbReference type="Pfam" id="PF01325">
    <property type="entry name" value="Fe_dep_repress"/>
    <property type="match status" value="1"/>
</dbReference>